<keyword evidence="1" id="KW-1003">Cell membrane</keyword>
<organism evidence="2 3">
    <name type="scientific">Candidatus Kerfeldbacteria bacterium CG08_land_8_20_14_0_20_42_7</name>
    <dbReference type="NCBI Taxonomy" id="2014245"/>
    <lineage>
        <taxon>Bacteria</taxon>
        <taxon>Candidatus Kerfeldiibacteriota</taxon>
    </lineage>
</organism>
<comment type="similarity">
    <text evidence="1">Belongs to the UPF0161 family.</text>
</comment>
<dbReference type="Proteomes" id="UP000228711">
    <property type="component" value="Unassembled WGS sequence"/>
</dbReference>
<evidence type="ECO:0000256" key="1">
    <source>
        <dbReference type="HAMAP-Rule" id="MF_00386"/>
    </source>
</evidence>
<dbReference type="GO" id="GO:0005886">
    <property type="term" value="C:plasma membrane"/>
    <property type="evidence" value="ECO:0007669"/>
    <property type="project" value="UniProtKB-SubCell"/>
</dbReference>
<keyword evidence="1" id="KW-0472">Membrane</keyword>
<dbReference type="InterPro" id="IPR002696">
    <property type="entry name" value="Membr_insert_effic_factor_YidD"/>
</dbReference>
<name>A0A2H0YTP3_9BACT</name>
<comment type="subcellular location">
    <subcellularLocation>
        <location evidence="1">Cell membrane</location>
        <topology evidence="1">Peripheral membrane protein</topology>
        <orientation evidence="1">Cytoplasmic side</orientation>
    </subcellularLocation>
</comment>
<dbReference type="PANTHER" id="PTHR33383">
    <property type="entry name" value="MEMBRANE PROTEIN INSERTION EFFICIENCY FACTOR-RELATED"/>
    <property type="match status" value="1"/>
</dbReference>
<evidence type="ECO:0000313" key="3">
    <source>
        <dbReference type="Proteomes" id="UP000228711"/>
    </source>
</evidence>
<protein>
    <recommendedName>
        <fullName evidence="1">Putative membrane protein insertion efficiency factor</fullName>
    </recommendedName>
</protein>
<reference evidence="3" key="1">
    <citation type="submission" date="2017-09" db="EMBL/GenBank/DDBJ databases">
        <title>Depth-based differentiation of microbial function through sediment-hosted aquifers and enrichment of novel symbionts in the deep terrestrial subsurface.</title>
        <authorList>
            <person name="Probst A.J."/>
            <person name="Ladd B."/>
            <person name="Jarett J.K."/>
            <person name="Geller-Mcgrath D.E."/>
            <person name="Sieber C.M.K."/>
            <person name="Emerson J.B."/>
            <person name="Anantharaman K."/>
            <person name="Thomas B.C."/>
            <person name="Malmstrom R."/>
            <person name="Stieglmeier M."/>
            <person name="Klingl A."/>
            <person name="Woyke T."/>
            <person name="Ryan C.M."/>
            <person name="Banfield J.F."/>
        </authorList>
    </citation>
    <scope>NUCLEOTIDE SEQUENCE [LARGE SCALE GENOMIC DNA]</scope>
</reference>
<sequence length="108" mass="12671">MYHERRRSKKNFFTTFSSRKTLSKTMKRTLLFLIRAYQATLSPDHGLFASLHPHGYCKFHPTCSMYAYEAIDRFGVFCGGWMAIKRIDRCHPWANPGFDPVPKQKIHS</sequence>
<dbReference type="EMBL" id="PEXV01000026">
    <property type="protein sequence ID" value="PIS41871.1"/>
    <property type="molecule type" value="Genomic_DNA"/>
</dbReference>
<gene>
    <name evidence="2" type="ORF">COT25_00755</name>
</gene>
<dbReference type="Pfam" id="PF01809">
    <property type="entry name" value="YidD"/>
    <property type="match status" value="1"/>
</dbReference>
<dbReference type="NCBIfam" id="TIGR00278">
    <property type="entry name" value="membrane protein insertion efficiency factor YidD"/>
    <property type="match status" value="1"/>
</dbReference>
<dbReference type="HAMAP" id="MF_00386">
    <property type="entry name" value="UPF0161_YidD"/>
    <property type="match status" value="1"/>
</dbReference>
<proteinExistence type="inferred from homology"/>
<dbReference type="AlphaFoldDB" id="A0A2H0YTP3"/>
<dbReference type="PANTHER" id="PTHR33383:SF1">
    <property type="entry name" value="MEMBRANE PROTEIN INSERTION EFFICIENCY FACTOR-RELATED"/>
    <property type="match status" value="1"/>
</dbReference>
<accession>A0A2H0YTP3</accession>
<evidence type="ECO:0000313" key="2">
    <source>
        <dbReference type="EMBL" id="PIS41871.1"/>
    </source>
</evidence>
<dbReference type="SMART" id="SM01234">
    <property type="entry name" value="Haemolytic"/>
    <property type="match status" value="1"/>
</dbReference>
<comment type="function">
    <text evidence="1">Could be involved in insertion of integral membrane proteins into the membrane.</text>
</comment>
<comment type="caution">
    <text evidence="2">The sequence shown here is derived from an EMBL/GenBank/DDBJ whole genome shotgun (WGS) entry which is preliminary data.</text>
</comment>